<evidence type="ECO:0000313" key="3">
    <source>
        <dbReference type="EMBL" id="CAL6080656.1"/>
    </source>
</evidence>
<feature type="compositionally biased region" description="Polar residues" evidence="1">
    <location>
        <begin position="1"/>
        <end position="19"/>
    </location>
</feature>
<name>A0AA86RB18_9EUKA</name>
<evidence type="ECO:0000313" key="2">
    <source>
        <dbReference type="EMBL" id="CAI9974701.1"/>
    </source>
</evidence>
<gene>
    <name evidence="3" type="ORF">HINF_LOCUS59972</name>
    <name evidence="2" type="ORF">HINF_LOCUS62346</name>
</gene>
<comment type="caution">
    <text evidence="2">The sequence shown here is derived from an EMBL/GenBank/DDBJ whole genome shotgun (WGS) entry which is preliminary data.</text>
</comment>
<dbReference type="AlphaFoldDB" id="A0AA86RB18"/>
<dbReference type="Proteomes" id="UP001642409">
    <property type="component" value="Unassembled WGS sequence"/>
</dbReference>
<organism evidence="2">
    <name type="scientific">Hexamita inflata</name>
    <dbReference type="NCBI Taxonomy" id="28002"/>
    <lineage>
        <taxon>Eukaryota</taxon>
        <taxon>Metamonada</taxon>
        <taxon>Diplomonadida</taxon>
        <taxon>Hexamitidae</taxon>
        <taxon>Hexamitinae</taxon>
        <taxon>Hexamita</taxon>
    </lineage>
</organism>
<reference evidence="3 4" key="2">
    <citation type="submission" date="2024-07" db="EMBL/GenBank/DDBJ databases">
        <authorList>
            <person name="Akdeniz Z."/>
        </authorList>
    </citation>
    <scope>NUCLEOTIDE SEQUENCE [LARGE SCALE GENOMIC DNA]</scope>
</reference>
<sequence>MLKQLLNKNKPSALSQQNMDGKRKKNKLLQFKQDTNNPVLNEIMLQMRDKKKLAELGRNYVHSQNASEFSEDLSDNVDISTFNKLRAVELKNASNSSVEHMQKRVNQNGQEIDFDVFGLL</sequence>
<reference evidence="2" key="1">
    <citation type="submission" date="2023-06" db="EMBL/GenBank/DDBJ databases">
        <authorList>
            <person name="Kurt Z."/>
        </authorList>
    </citation>
    <scope>NUCLEOTIDE SEQUENCE</scope>
</reference>
<protein>
    <submittedName>
        <fullName evidence="3">Hypothetical_protein</fullName>
    </submittedName>
</protein>
<dbReference type="EMBL" id="CATOUU010001153">
    <property type="protein sequence ID" value="CAI9974701.1"/>
    <property type="molecule type" value="Genomic_DNA"/>
</dbReference>
<feature type="region of interest" description="Disordered" evidence="1">
    <location>
        <begin position="1"/>
        <end position="26"/>
    </location>
</feature>
<evidence type="ECO:0000313" key="4">
    <source>
        <dbReference type="Proteomes" id="UP001642409"/>
    </source>
</evidence>
<keyword evidence="4" id="KW-1185">Reference proteome</keyword>
<evidence type="ECO:0000256" key="1">
    <source>
        <dbReference type="SAM" id="MobiDB-lite"/>
    </source>
</evidence>
<proteinExistence type="predicted"/>
<accession>A0AA86RB18</accession>
<dbReference type="EMBL" id="CAXDID020000347">
    <property type="protein sequence ID" value="CAL6080656.1"/>
    <property type="molecule type" value="Genomic_DNA"/>
</dbReference>